<dbReference type="Proteomes" id="UP001161916">
    <property type="component" value="Unassembled WGS sequence"/>
</dbReference>
<dbReference type="RefSeq" id="WP_281105367.1">
    <property type="nucleotide sequence ID" value="NZ_JAOPMH010000001.1"/>
</dbReference>
<accession>A0AA43T406</accession>
<reference evidence="1" key="1">
    <citation type="submission" date="2022-09" db="EMBL/GenBank/DDBJ databases">
        <authorList>
            <person name="Orihara K."/>
        </authorList>
    </citation>
    <scope>NUCLEOTIDE SEQUENCE</scope>
    <source>
        <strain evidence="1">YIT 13062</strain>
    </source>
</reference>
<evidence type="ECO:0000313" key="1">
    <source>
        <dbReference type="EMBL" id="MDH7889173.1"/>
    </source>
</evidence>
<protein>
    <submittedName>
        <fullName evidence="1">Uncharacterized protein</fullName>
    </submittedName>
</protein>
<gene>
    <name evidence="1" type="ORF">OB951_00855</name>
</gene>
<reference evidence="1" key="2">
    <citation type="journal article" date="2023" name="Gut Microbes">
        <title>Characterization of Bifidobacterium kashiwanohense that utilizes both milk- and plant-derived oligosaccharides.</title>
        <authorList>
            <person name="Orihara K."/>
            <person name="Yahagi K."/>
            <person name="Saito Y."/>
            <person name="Watanabe Y."/>
            <person name="Sasai T."/>
            <person name="Hara T."/>
            <person name="Tsukuda N."/>
            <person name="Oki K."/>
            <person name="Fujimoto J."/>
            <person name="Matsuki T."/>
        </authorList>
    </citation>
    <scope>NUCLEOTIDE SEQUENCE</scope>
    <source>
        <strain evidence="1">YIT 13062</strain>
    </source>
</reference>
<sequence length="154" mass="17483">MHNTYKETLTVWPVNDATGLHLFSTPEAAETYADEHRGDMLEPMPVMSARTVWHCVGLRFIGRTFDWNTYTVEELGYSTKERPAAATRPSVRVFPLNGEDFVLEVCAETEEKTHELAAFLGDSVVRWVAKEGKQKPSLSHRLELALKNYVEGRV</sequence>
<dbReference type="AlphaFoldDB" id="A0AA43T406"/>
<proteinExistence type="predicted"/>
<evidence type="ECO:0000313" key="2">
    <source>
        <dbReference type="Proteomes" id="UP001161916"/>
    </source>
</evidence>
<dbReference type="EMBL" id="JAOPMH010000001">
    <property type="protein sequence ID" value="MDH7889173.1"/>
    <property type="molecule type" value="Genomic_DNA"/>
</dbReference>
<name>A0AA43T406_9BIFI</name>
<organism evidence="1 2">
    <name type="scientific">Bifidobacterium catenulatum subsp. kashiwanohense</name>
    <dbReference type="NCBI Taxonomy" id="630129"/>
    <lineage>
        <taxon>Bacteria</taxon>
        <taxon>Bacillati</taxon>
        <taxon>Actinomycetota</taxon>
        <taxon>Actinomycetes</taxon>
        <taxon>Bifidobacteriales</taxon>
        <taxon>Bifidobacteriaceae</taxon>
        <taxon>Bifidobacterium</taxon>
    </lineage>
</organism>
<comment type="caution">
    <text evidence="1">The sequence shown here is derived from an EMBL/GenBank/DDBJ whole genome shotgun (WGS) entry which is preliminary data.</text>
</comment>